<protein>
    <submittedName>
        <fullName evidence="1">Uncharacterized protein</fullName>
    </submittedName>
</protein>
<reference evidence="1" key="1">
    <citation type="journal article" date="2021" name="Proc. Natl. Acad. Sci. U.S.A.">
        <title>A Catalog of Tens of Thousands of Viruses from Human Metagenomes Reveals Hidden Associations with Chronic Diseases.</title>
        <authorList>
            <person name="Tisza M.J."/>
            <person name="Buck C.B."/>
        </authorList>
    </citation>
    <scope>NUCLEOTIDE SEQUENCE</scope>
    <source>
        <strain evidence="1">CtBLh2</strain>
    </source>
</reference>
<evidence type="ECO:0000313" key="1">
    <source>
        <dbReference type="EMBL" id="DAF45597.1"/>
    </source>
</evidence>
<proteinExistence type="predicted"/>
<accession>A0A8S5S3J8</accession>
<dbReference type="EMBL" id="BK032514">
    <property type="protein sequence ID" value="DAF45597.1"/>
    <property type="molecule type" value="Genomic_DNA"/>
</dbReference>
<sequence length="36" mass="4208">MPVKKRNTPDMQLSGVFCFGTQKFQKPSCRDYLIRS</sequence>
<name>A0A8S5S3J8_9CAUD</name>
<organism evidence="1">
    <name type="scientific">Siphoviridae sp. ctBLh2</name>
    <dbReference type="NCBI Taxonomy" id="2827803"/>
    <lineage>
        <taxon>Viruses</taxon>
        <taxon>Duplodnaviria</taxon>
        <taxon>Heunggongvirae</taxon>
        <taxon>Uroviricota</taxon>
        <taxon>Caudoviricetes</taxon>
    </lineage>
</organism>